<dbReference type="Proteomes" id="UP000193560">
    <property type="component" value="Unassembled WGS sequence"/>
</dbReference>
<evidence type="ECO:0000313" key="2">
    <source>
        <dbReference type="EMBL" id="ORZ13952.1"/>
    </source>
</evidence>
<dbReference type="PANTHER" id="PTHR31905">
    <property type="entry name" value="COILED-COIL DOMAIN-CONTAINING PROTEIN 58"/>
    <property type="match status" value="1"/>
</dbReference>
<dbReference type="OrthoDB" id="5593818at2759"/>
<dbReference type="Pfam" id="PF09774">
    <property type="entry name" value="MIX23"/>
    <property type="match status" value="1"/>
</dbReference>
<dbReference type="AlphaFoldDB" id="A0A1X2ICD4"/>
<dbReference type="PANTHER" id="PTHR31905:SF2">
    <property type="entry name" value="PROTEIN MIX23"/>
    <property type="match status" value="1"/>
</dbReference>
<dbReference type="InterPro" id="IPR019171">
    <property type="entry name" value="MIX23"/>
</dbReference>
<protein>
    <submittedName>
        <fullName evidence="2">Caffeine-induced death protein 2</fullName>
    </submittedName>
</protein>
<sequence>MSSEKSLNPSSCSNFSFFKEFMKDLRRVDDNIINGLNSTDTHSENACGDFFNQLATAYKKREDAVTYCLNVMDSEIDRKSDILQNDPDDLDTQSSLFSDETKRRLIANEMIVEGIVRNRTIEVFKSKCHVFDVTPLDPNP</sequence>
<dbReference type="STRING" id="90262.A0A1X2ICD4"/>
<proteinExistence type="inferred from homology"/>
<comment type="caution">
    <text evidence="2">The sequence shown here is derived from an EMBL/GenBank/DDBJ whole genome shotgun (WGS) entry which is preliminary data.</text>
</comment>
<evidence type="ECO:0000256" key="1">
    <source>
        <dbReference type="ARBA" id="ARBA00024204"/>
    </source>
</evidence>
<name>A0A1X2ICD4_9FUNG</name>
<dbReference type="GO" id="GO:0005758">
    <property type="term" value="C:mitochondrial intermembrane space"/>
    <property type="evidence" value="ECO:0007669"/>
    <property type="project" value="InterPro"/>
</dbReference>
<gene>
    <name evidence="2" type="ORF">BCR42DRAFT_492601</name>
</gene>
<keyword evidence="3" id="KW-1185">Reference proteome</keyword>
<reference evidence="2 3" key="1">
    <citation type="submission" date="2016-07" db="EMBL/GenBank/DDBJ databases">
        <title>Pervasive Adenine N6-methylation of Active Genes in Fungi.</title>
        <authorList>
            <consortium name="DOE Joint Genome Institute"/>
            <person name="Mondo S.J."/>
            <person name="Dannebaum R.O."/>
            <person name="Kuo R.C."/>
            <person name="Labutti K."/>
            <person name="Haridas S."/>
            <person name="Kuo A."/>
            <person name="Salamov A."/>
            <person name="Ahrendt S.R."/>
            <person name="Lipzen A."/>
            <person name="Sullivan W."/>
            <person name="Andreopoulos W.B."/>
            <person name="Clum A."/>
            <person name="Lindquist E."/>
            <person name="Daum C."/>
            <person name="Ramamoorthy G.K."/>
            <person name="Gryganskyi A."/>
            <person name="Culley D."/>
            <person name="Magnuson J.K."/>
            <person name="James T.Y."/>
            <person name="O'Malley M.A."/>
            <person name="Stajich J.E."/>
            <person name="Spatafora J.W."/>
            <person name="Visel A."/>
            <person name="Grigoriev I.V."/>
        </authorList>
    </citation>
    <scope>NUCLEOTIDE SEQUENCE [LARGE SCALE GENOMIC DNA]</scope>
    <source>
        <strain evidence="2 3">NRRL 1336</strain>
    </source>
</reference>
<accession>A0A1X2ICD4</accession>
<evidence type="ECO:0000313" key="3">
    <source>
        <dbReference type="Proteomes" id="UP000193560"/>
    </source>
</evidence>
<organism evidence="2 3">
    <name type="scientific">Absidia repens</name>
    <dbReference type="NCBI Taxonomy" id="90262"/>
    <lineage>
        <taxon>Eukaryota</taxon>
        <taxon>Fungi</taxon>
        <taxon>Fungi incertae sedis</taxon>
        <taxon>Mucoromycota</taxon>
        <taxon>Mucoromycotina</taxon>
        <taxon>Mucoromycetes</taxon>
        <taxon>Mucorales</taxon>
        <taxon>Cunninghamellaceae</taxon>
        <taxon>Absidia</taxon>
    </lineage>
</organism>
<comment type="similarity">
    <text evidence="1">Belongs to the MIX23 family.</text>
</comment>
<dbReference type="EMBL" id="MCGE01000015">
    <property type="protein sequence ID" value="ORZ13952.1"/>
    <property type="molecule type" value="Genomic_DNA"/>
</dbReference>